<keyword evidence="4 7" id="KW-0812">Transmembrane</keyword>
<evidence type="ECO:0000256" key="1">
    <source>
        <dbReference type="ARBA" id="ARBA00004651"/>
    </source>
</evidence>
<comment type="subcellular location">
    <subcellularLocation>
        <location evidence="1">Cell membrane</location>
        <topology evidence="1">Multi-pass membrane protein</topology>
    </subcellularLocation>
</comment>
<dbReference type="InterPro" id="IPR000620">
    <property type="entry name" value="EamA_dom"/>
</dbReference>
<evidence type="ECO:0000256" key="4">
    <source>
        <dbReference type="ARBA" id="ARBA00022692"/>
    </source>
</evidence>
<feature type="domain" description="EamA" evidence="8">
    <location>
        <begin position="5"/>
        <end position="138"/>
    </location>
</feature>
<feature type="transmembrane region" description="Helical" evidence="7">
    <location>
        <begin position="191"/>
        <end position="211"/>
    </location>
</feature>
<feature type="transmembrane region" description="Helical" evidence="7">
    <location>
        <begin position="273"/>
        <end position="292"/>
    </location>
</feature>
<feature type="transmembrane region" description="Helical" evidence="7">
    <location>
        <begin position="36"/>
        <end position="54"/>
    </location>
</feature>
<evidence type="ECO:0000256" key="2">
    <source>
        <dbReference type="ARBA" id="ARBA00007362"/>
    </source>
</evidence>
<dbReference type="GO" id="GO:0005886">
    <property type="term" value="C:plasma membrane"/>
    <property type="evidence" value="ECO:0007669"/>
    <property type="project" value="UniProtKB-SubCell"/>
</dbReference>
<feature type="transmembrane region" description="Helical" evidence="7">
    <location>
        <begin position="247"/>
        <end position="267"/>
    </location>
</feature>
<evidence type="ECO:0000313" key="9">
    <source>
        <dbReference type="EMBL" id="VFS90689.1"/>
    </source>
</evidence>
<dbReference type="Proteomes" id="UP000345637">
    <property type="component" value="Unassembled WGS sequence"/>
</dbReference>
<gene>
    <name evidence="9" type="ORF">NCTC12998_07022</name>
</gene>
<dbReference type="PANTHER" id="PTHR22911">
    <property type="entry name" value="ACYL-MALONYL CONDENSING ENZYME-RELATED"/>
    <property type="match status" value="1"/>
</dbReference>
<accession>A0A485D0K7</accession>
<evidence type="ECO:0000256" key="3">
    <source>
        <dbReference type="ARBA" id="ARBA00022475"/>
    </source>
</evidence>
<dbReference type="AlphaFoldDB" id="A0A485D0K7"/>
<feature type="transmembrane region" description="Helical" evidence="7">
    <location>
        <begin position="156"/>
        <end position="179"/>
    </location>
</feature>
<keyword evidence="6 7" id="KW-0472">Membrane</keyword>
<dbReference type="Pfam" id="PF00892">
    <property type="entry name" value="EamA"/>
    <property type="match status" value="2"/>
</dbReference>
<feature type="domain" description="EamA" evidence="8">
    <location>
        <begin position="160"/>
        <end position="288"/>
    </location>
</feature>
<organism evidence="9 10">
    <name type="scientific">Raoultella planticola</name>
    <name type="common">Klebsiella planticola</name>
    <dbReference type="NCBI Taxonomy" id="575"/>
    <lineage>
        <taxon>Bacteria</taxon>
        <taxon>Pseudomonadati</taxon>
        <taxon>Pseudomonadota</taxon>
        <taxon>Gammaproteobacteria</taxon>
        <taxon>Enterobacterales</taxon>
        <taxon>Enterobacteriaceae</taxon>
        <taxon>Klebsiella/Raoultella group</taxon>
        <taxon>Raoultella</taxon>
    </lineage>
</organism>
<protein>
    <submittedName>
        <fullName evidence="9">EamA-like transporter family</fullName>
    </submittedName>
</protein>
<evidence type="ECO:0000256" key="5">
    <source>
        <dbReference type="ARBA" id="ARBA00022989"/>
    </source>
</evidence>
<reference evidence="9 10" key="1">
    <citation type="submission" date="2019-03" db="EMBL/GenBank/DDBJ databases">
        <authorList>
            <consortium name="Pathogen Informatics"/>
        </authorList>
    </citation>
    <scope>NUCLEOTIDE SEQUENCE [LARGE SCALE GENOMIC DNA]</scope>
    <source>
        <strain evidence="9 10">NCTC12998</strain>
    </source>
</reference>
<comment type="similarity">
    <text evidence="2">Belongs to the EamA transporter family.</text>
</comment>
<sequence length="334" mass="35970">MNARLGIYLKILSALCATLMLACVKGLQGAIPTGEVIFFRSFIAMFPLLIWLKIQGNVLASIKTKNIFGHLIRGFSGTGGMYFNYLALVSISLADATALSYAAPLFTVIMAALLLKERVRFSRWLGVIVGFSGILFMLSASLTARGSLFAGGQLQSGMALGVAFALLAALCTATSNIQIRFLNGIEKPGAIVFYFSLMTTLIGLATSLFGWTRPTPGQLLLLVGCGFFGGMAQILVTLSLRFTDASLLAPFDYTTLVWSMVIGYLFLNSLPGSSTLIGAGIVALAGIFTLWCDQRQRRGAYRARLFLSLLIPMAPRGQRRACPLSAPQEYSPRS</sequence>
<dbReference type="InterPro" id="IPR037185">
    <property type="entry name" value="EmrE-like"/>
</dbReference>
<feature type="transmembrane region" description="Helical" evidence="7">
    <location>
        <begin position="124"/>
        <end position="144"/>
    </location>
</feature>
<proteinExistence type="inferred from homology"/>
<dbReference type="SUPFAM" id="SSF103481">
    <property type="entry name" value="Multidrug resistance efflux transporter EmrE"/>
    <property type="match status" value="2"/>
</dbReference>
<evidence type="ECO:0000256" key="7">
    <source>
        <dbReference type="SAM" id="Phobius"/>
    </source>
</evidence>
<dbReference type="PROSITE" id="PS51257">
    <property type="entry name" value="PROKAR_LIPOPROTEIN"/>
    <property type="match status" value="1"/>
</dbReference>
<dbReference type="PANTHER" id="PTHR22911:SF6">
    <property type="entry name" value="SOLUTE CARRIER FAMILY 35 MEMBER G1"/>
    <property type="match status" value="1"/>
</dbReference>
<keyword evidence="3" id="KW-1003">Cell membrane</keyword>
<keyword evidence="5 7" id="KW-1133">Transmembrane helix</keyword>
<feature type="transmembrane region" description="Helical" evidence="7">
    <location>
        <begin position="217"/>
        <end position="240"/>
    </location>
</feature>
<evidence type="ECO:0000256" key="6">
    <source>
        <dbReference type="ARBA" id="ARBA00023136"/>
    </source>
</evidence>
<feature type="transmembrane region" description="Helical" evidence="7">
    <location>
        <begin position="75"/>
        <end position="93"/>
    </location>
</feature>
<evidence type="ECO:0000259" key="8">
    <source>
        <dbReference type="Pfam" id="PF00892"/>
    </source>
</evidence>
<dbReference type="EMBL" id="CAADJE010000038">
    <property type="protein sequence ID" value="VFS90689.1"/>
    <property type="molecule type" value="Genomic_DNA"/>
</dbReference>
<feature type="transmembrane region" description="Helical" evidence="7">
    <location>
        <begin position="99"/>
        <end position="115"/>
    </location>
</feature>
<name>A0A485D0K7_RAOPL</name>
<evidence type="ECO:0000313" key="10">
    <source>
        <dbReference type="Proteomes" id="UP000345637"/>
    </source>
</evidence>